<sequence length="924" mass="98798">MLTRGISWAMGSRYLRRQGRQTALAVLAGAIGAMLLAMSLFHYGSVRESGDRWLSRHFGPIDWELVPAGQEAGFTAERAREVAAEGNGEGPFPYRYLPAASATVMLYASPEPDAEAAMLQQALAIGFEAPAAAAFEPGSRLWDEPLRPGEALLDADAAETLGLQAGDIVYAGAPDGARVGFKLRDAPPPSGLSGYRGDGARHNATLALHPDDARRLAALPEGSWSAILASRMNPADSVLGMSFSSKQEGWYETRFVKRKAEDMTRSNLVILIGVISLTAIFSSAFLLRQIVLMLADSRAELYGVLRAIGLSRKQARSLFRAEALLLGLLSGLAGIAAGLAGGWGLVKAIYGSELGRSAEASGIPIEPHLPLPVLLAGGAAVLLYQLLLVLAASRLAGTGSIVGAMRGESREGASASGKRRRSIRLAVAAAAACAVAGLQAYHTWGWSPQVADGSVMLRLALVWLASAAALTLLLQLLLQAAGSRLGARAGADVLLALRYAAQRPGRTFTVMLLFAVAMMTITFTSGISSLILPNSDPARGPQALLGYGGFVAYESDSEKQDMLELLKSDETLRQAVESYAHVQPTMASISLSDSSSRGGQSFVPVTPELVRGGGWKLLERSLAFATDQEAWDKVMADKRYIVLPRSYKDFGVEPSATFWSPEKLYRVGDTIELGFFKAEVRAAGQPPDLKQTFTIAGFAEPNSASGVHTEYVYDTTYVHPDVWKQLHEGYHRPWDNQKFKGLILLQLDATDLKQDEEVVSRLLSAGASTAAIPYLDTWKEHASSKRLVTGFLAFTALSAAIGLLGLAVLQRRSMLDRERELAMLRCAGVPAPTLRRAFMLEGSLLGLLGLAAGWAAGWSGASAFARVIQTDLRPWEEPLRVDFDGWLLGGILLTLSALAVLLQAGSVRTALRSTPVESLRKADA</sequence>
<feature type="transmembrane region" description="Helical" evidence="7">
    <location>
        <begin position="508"/>
        <end position="532"/>
    </location>
</feature>
<feature type="transmembrane region" description="Helical" evidence="7">
    <location>
        <begin position="21"/>
        <end position="43"/>
    </location>
</feature>
<feature type="transmembrane region" description="Helical" evidence="7">
    <location>
        <begin position="268"/>
        <end position="287"/>
    </location>
</feature>
<dbReference type="InterPro" id="IPR003838">
    <property type="entry name" value="ABC3_permease_C"/>
</dbReference>
<feature type="domain" description="ABC3 transporter permease C-terminal" evidence="8">
    <location>
        <begin position="274"/>
        <end position="397"/>
    </location>
</feature>
<gene>
    <name evidence="9" type="ORF">B8V81_4415</name>
</gene>
<dbReference type="Proteomes" id="UP000234789">
    <property type="component" value="Unassembled WGS sequence"/>
</dbReference>
<accession>A0A2N5N6K9</accession>
<feature type="transmembrane region" description="Helical" evidence="7">
    <location>
        <begin position="885"/>
        <end position="902"/>
    </location>
</feature>
<dbReference type="OrthoDB" id="135354at2"/>
<keyword evidence="10" id="KW-1185">Reference proteome</keyword>
<evidence type="ECO:0000259" key="8">
    <source>
        <dbReference type="Pfam" id="PF02687"/>
    </source>
</evidence>
<evidence type="ECO:0000256" key="3">
    <source>
        <dbReference type="ARBA" id="ARBA00022692"/>
    </source>
</evidence>
<dbReference type="AlphaFoldDB" id="A0A2N5N6K9"/>
<dbReference type="GO" id="GO:0022857">
    <property type="term" value="F:transmembrane transporter activity"/>
    <property type="evidence" value="ECO:0007669"/>
    <property type="project" value="TreeGrafter"/>
</dbReference>
<protein>
    <submittedName>
        <fullName evidence="9">Putative ABC transporter integral membrane protein</fullName>
    </submittedName>
</protein>
<evidence type="ECO:0000313" key="9">
    <source>
        <dbReference type="EMBL" id="PLT45984.1"/>
    </source>
</evidence>
<keyword evidence="3 7" id="KW-0812">Transmembrane</keyword>
<reference evidence="9 10" key="1">
    <citation type="submission" date="2017-05" db="EMBL/GenBank/DDBJ databases">
        <title>Functional genome analysis of Paenibacillus pasadenensis strain R16: insights on endophytic life style and antifungal activity.</title>
        <authorList>
            <person name="Passera A."/>
            <person name="Marcolungo L."/>
            <person name="Casati P."/>
            <person name="Brasca M."/>
            <person name="Quaglino F."/>
            <person name="Delledonne M."/>
        </authorList>
    </citation>
    <scope>NUCLEOTIDE SEQUENCE [LARGE SCALE GENOMIC DNA]</scope>
    <source>
        <strain evidence="9 10">R16</strain>
    </source>
</reference>
<proteinExistence type="inferred from homology"/>
<feature type="transmembrane region" description="Helical" evidence="7">
    <location>
        <begin position="323"/>
        <end position="346"/>
    </location>
</feature>
<dbReference type="PANTHER" id="PTHR30572:SF4">
    <property type="entry name" value="ABC TRANSPORTER PERMEASE YTRF"/>
    <property type="match status" value="1"/>
</dbReference>
<evidence type="ECO:0000256" key="2">
    <source>
        <dbReference type="ARBA" id="ARBA00022475"/>
    </source>
</evidence>
<feature type="transmembrane region" description="Helical" evidence="7">
    <location>
        <begin position="456"/>
        <end position="478"/>
    </location>
</feature>
<organism evidence="9 10">
    <name type="scientific">Paenibacillus pasadenensis</name>
    <dbReference type="NCBI Taxonomy" id="217090"/>
    <lineage>
        <taxon>Bacteria</taxon>
        <taxon>Bacillati</taxon>
        <taxon>Bacillota</taxon>
        <taxon>Bacilli</taxon>
        <taxon>Bacillales</taxon>
        <taxon>Paenibacillaceae</taxon>
        <taxon>Paenibacillus</taxon>
    </lineage>
</organism>
<comment type="similarity">
    <text evidence="6">Belongs to the ABC-4 integral membrane protein family.</text>
</comment>
<dbReference type="EMBL" id="NFEZ01000004">
    <property type="protein sequence ID" value="PLT45984.1"/>
    <property type="molecule type" value="Genomic_DNA"/>
</dbReference>
<keyword evidence="4 7" id="KW-1133">Transmembrane helix</keyword>
<feature type="transmembrane region" description="Helical" evidence="7">
    <location>
        <begin position="787"/>
        <end position="809"/>
    </location>
</feature>
<feature type="transmembrane region" description="Helical" evidence="7">
    <location>
        <begin position="382"/>
        <end position="404"/>
    </location>
</feature>
<name>A0A2N5N6K9_9BACL</name>
<dbReference type="InterPro" id="IPR050250">
    <property type="entry name" value="Macrolide_Exporter_MacB"/>
</dbReference>
<comment type="caution">
    <text evidence="9">The sequence shown here is derived from an EMBL/GenBank/DDBJ whole genome shotgun (WGS) entry which is preliminary data.</text>
</comment>
<dbReference type="RefSeq" id="WP_028597254.1">
    <property type="nucleotide sequence ID" value="NZ_BIMM01000043.1"/>
</dbReference>
<evidence type="ECO:0000256" key="4">
    <source>
        <dbReference type="ARBA" id="ARBA00022989"/>
    </source>
</evidence>
<dbReference type="Pfam" id="PF02687">
    <property type="entry name" value="FtsX"/>
    <property type="match status" value="2"/>
</dbReference>
<dbReference type="GO" id="GO:0005886">
    <property type="term" value="C:plasma membrane"/>
    <property type="evidence" value="ECO:0007669"/>
    <property type="project" value="UniProtKB-SubCell"/>
</dbReference>
<evidence type="ECO:0000256" key="1">
    <source>
        <dbReference type="ARBA" id="ARBA00004651"/>
    </source>
</evidence>
<keyword evidence="5 7" id="KW-0472">Membrane</keyword>
<keyword evidence="2" id="KW-1003">Cell membrane</keyword>
<evidence type="ECO:0000313" key="10">
    <source>
        <dbReference type="Proteomes" id="UP000234789"/>
    </source>
</evidence>
<comment type="subcellular location">
    <subcellularLocation>
        <location evidence="1">Cell membrane</location>
        <topology evidence="1">Multi-pass membrane protein</topology>
    </subcellularLocation>
</comment>
<evidence type="ECO:0000256" key="5">
    <source>
        <dbReference type="ARBA" id="ARBA00023136"/>
    </source>
</evidence>
<feature type="domain" description="ABC3 transporter permease C-terminal" evidence="8">
    <location>
        <begin position="793"/>
        <end position="902"/>
    </location>
</feature>
<evidence type="ECO:0000256" key="6">
    <source>
        <dbReference type="ARBA" id="ARBA00038076"/>
    </source>
</evidence>
<feature type="transmembrane region" description="Helical" evidence="7">
    <location>
        <begin position="425"/>
        <end position="444"/>
    </location>
</feature>
<dbReference type="PANTHER" id="PTHR30572">
    <property type="entry name" value="MEMBRANE COMPONENT OF TRANSPORTER-RELATED"/>
    <property type="match status" value="1"/>
</dbReference>
<feature type="transmembrane region" description="Helical" evidence="7">
    <location>
        <begin position="844"/>
        <end position="865"/>
    </location>
</feature>
<evidence type="ECO:0000256" key="7">
    <source>
        <dbReference type="SAM" id="Phobius"/>
    </source>
</evidence>